<evidence type="ECO:0000259" key="2">
    <source>
        <dbReference type="Pfam" id="PF07883"/>
    </source>
</evidence>
<feature type="domain" description="Cupin type-2" evidence="2">
    <location>
        <begin position="44"/>
        <end position="111"/>
    </location>
</feature>
<proteinExistence type="predicted"/>
<dbReference type="RefSeq" id="WP_246113211.1">
    <property type="nucleotide sequence ID" value="NZ_BJYT01000007.1"/>
</dbReference>
<evidence type="ECO:0000256" key="1">
    <source>
        <dbReference type="ARBA" id="ARBA00022723"/>
    </source>
</evidence>
<dbReference type="SUPFAM" id="SSF51182">
    <property type="entry name" value="RmlC-like cupins"/>
    <property type="match status" value="1"/>
</dbReference>
<dbReference type="PANTHER" id="PTHR35848">
    <property type="entry name" value="OXALATE-BINDING PROTEIN"/>
    <property type="match status" value="1"/>
</dbReference>
<dbReference type="InterPro" id="IPR051610">
    <property type="entry name" value="GPI/OXD"/>
</dbReference>
<dbReference type="Proteomes" id="UP000321513">
    <property type="component" value="Unassembled WGS sequence"/>
</dbReference>
<protein>
    <submittedName>
        <fullName evidence="3">Cupin</fullName>
    </submittedName>
</protein>
<gene>
    <name evidence="3" type="ORF">SAE01_21850</name>
</gene>
<dbReference type="InterPro" id="IPR011051">
    <property type="entry name" value="RmlC_Cupin_sf"/>
</dbReference>
<dbReference type="Gene3D" id="2.60.120.10">
    <property type="entry name" value="Jelly Rolls"/>
    <property type="match status" value="1"/>
</dbReference>
<keyword evidence="4" id="KW-1185">Reference proteome</keyword>
<comment type="caution">
    <text evidence="3">The sequence shown here is derived from an EMBL/GenBank/DDBJ whole genome shotgun (WGS) entry which is preliminary data.</text>
</comment>
<dbReference type="InterPro" id="IPR013096">
    <property type="entry name" value="Cupin_2"/>
</dbReference>
<reference evidence="3 4" key="1">
    <citation type="submission" date="2019-07" db="EMBL/GenBank/DDBJ databases">
        <title>Whole genome shotgun sequence of Segetibacter aerophilus NBRC 106135.</title>
        <authorList>
            <person name="Hosoyama A."/>
            <person name="Uohara A."/>
            <person name="Ohji S."/>
            <person name="Ichikawa N."/>
        </authorList>
    </citation>
    <scope>NUCLEOTIDE SEQUENCE [LARGE SCALE GENOMIC DNA]</scope>
    <source>
        <strain evidence="3 4">NBRC 106135</strain>
    </source>
</reference>
<organism evidence="3 4">
    <name type="scientific">Segetibacter aerophilus</name>
    <dbReference type="NCBI Taxonomy" id="670293"/>
    <lineage>
        <taxon>Bacteria</taxon>
        <taxon>Pseudomonadati</taxon>
        <taxon>Bacteroidota</taxon>
        <taxon>Chitinophagia</taxon>
        <taxon>Chitinophagales</taxon>
        <taxon>Chitinophagaceae</taxon>
        <taxon>Segetibacter</taxon>
    </lineage>
</organism>
<sequence length="124" mass="14129">MLKNIQTNPPPAVVSTSNATKYVWGKNCEAWNLLNNDSLSIKHEKMPHGAEEILHYHKQSQQFFYILKGRAVFEVDEVIVIVHEGEGLHLEAGRRHRIMNKDEGALEFLVISQPSTSSDRHNLV</sequence>
<dbReference type="EMBL" id="BJYT01000007">
    <property type="protein sequence ID" value="GEO09689.1"/>
    <property type="molecule type" value="Genomic_DNA"/>
</dbReference>
<evidence type="ECO:0000313" key="3">
    <source>
        <dbReference type="EMBL" id="GEO09689.1"/>
    </source>
</evidence>
<dbReference type="PANTHER" id="PTHR35848:SF9">
    <property type="entry name" value="SLL1358 PROTEIN"/>
    <property type="match status" value="1"/>
</dbReference>
<dbReference type="AlphaFoldDB" id="A0A512BCJ1"/>
<dbReference type="InterPro" id="IPR014710">
    <property type="entry name" value="RmlC-like_jellyroll"/>
</dbReference>
<keyword evidence="1" id="KW-0479">Metal-binding</keyword>
<dbReference type="GO" id="GO:0046872">
    <property type="term" value="F:metal ion binding"/>
    <property type="evidence" value="ECO:0007669"/>
    <property type="project" value="UniProtKB-KW"/>
</dbReference>
<evidence type="ECO:0000313" key="4">
    <source>
        <dbReference type="Proteomes" id="UP000321513"/>
    </source>
</evidence>
<accession>A0A512BCJ1</accession>
<name>A0A512BCJ1_9BACT</name>
<dbReference type="Pfam" id="PF07883">
    <property type="entry name" value="Cupin_2"/>
    <property type="match status" value="1"/>
</dbReference>